<dbReference type="STRING" id="230819.A0A5C3L0F3"/>
<dbReference type="PANTHER" id="PTHR28110:SF1">
    <property type="entry name" value="TRANSMEMBRANE PROTEIN"/>
    <property type="match status" value="1"/>
</dbReference>
<dbReference type="EMBL" id="ML210185">
    <property type="protein sequence ID" value="TFK25563.1"/>
    <property type="molecule type" value="Genomic_DNA"/>
</dbReference>
<protein>
    <recommendedName>
        <fullName evidence="4">DUF218 domain-containing protein</fullName>
    </recommendedName>
</protein>
<evidence type="ECO:0000313" key="2">
    <source>
        <dbReference type="EMBL" id="TFK25563.1"/>
    </source>
</evidence>
<reference evidence="2 3" key="1">
    <citation type="journal article" date="2019" name="Nat. Ecol. Evol.">
        <title>Megaphylogeny resolves global patterns of mushroom evolution.</title>
        <authorList>
            <person name="Varga T."/>
            <person name="Krizsan K."/>
            <person name="Foldi C."/>
            <person name="Dima B."/>
            <person name="Sanchez-Garcia M."/>
            <person name="Sanchez-Ramirez S."/>
            <person name="Szollosi G.J."/>
            <person name="Szarkandi J.G."/>
            <person name="Papp V."/>
            <person name="Albert L."/>
            <person name="Andreopoulos W."/>
            <person name="Angelini C."/>
            <person name="Antonin V."/>
            <person name="Barry K.W."/>
            <person name="Bougher N.L."/>
            <person name="Buchanan P."/>
            <person name="Buyck B."/>
            <person name="Bense V."/>
            <person name="Catcheside P."/>
            <person name="Chovatia M."/>
            <person name="Cooper J."/>
            <person name="Damon W."/>
            <person name="Desjardin D."/>
            <person name="Finy P."/>
            <person name="Geml J."/>
            <person name="Haridas S."/>
            <person name="Hughes K."/>
            <person name="Justo A."/>
            <person name="Karasinski D."/>
            <person name="Kautmanova I."/>
            <person name="Kiss B."/>
            <person name="Kocsube S."/>
            <person name="Kotiranta H."/>
            <person name="LaButti K.M."/>
            <person name="Lechner B.E."/>
            <person name="Liimatainen K."/>
            <person name="Lipzen A."/>
            <person name="Lukacs Z."/>
            <person name="Mihaltcheva S."/>
            <person name="Morgado L.N."/>
            <person name="Niskanen T."/>
            <person name="Noordeloos M.E."/>
            <person name="Ohm R.A."/>
            <person name="Ortiz-Santana B."/>
            <person name="Ovrebo C."/>
            <person name="Racz N."/>
            <person name="Riley R."/>
            <person name="Savchenko A."/>
            <person name="Shiryaev A."/>
            <person name="Soop K."/>
            <person name="Spirin V."/>
            <person name="Szebenyi C."/>
            <person name="Tomsovsky M."/>
            <person name="Tulloss R.E."/>
            <person name="Uehling J."/>
            <person name="Grigoriev I.V."/>
            <person name="Vagvolgyi C."/>
            <person name="Papp T."/>
            <person name="Martin F.M."/>
            <person name="Miettinen O."/>
            <person name="Hibbett D.S."/>
            <person name="Nagy L.G."/>
        </authorList>
    </citation>
    <scope>NUCLEOTIDE SEQUENCE [LARGE SCALE GENOMIC DNA]</scope>
    <source>
        <strain evidence="2 3">CBS 121175</strain>
    </source>
</reference>
<feature type="compositionally biased region" description="Basic and acidic residues" evidence="1">
    <location>
        <begin position="260"/>
        <end position="269"/>
    </location>
</feature>
<evidence type="ECO:0000256" key="1">
    <source>
        <dbReference type="SAM" id="MobiDB-lite"/>
    </source>
</evidence>
<dbReference type="GO" id="GO:0005737">
    <property type="term" value="C:cytoplasm"/>
    <property type="evidence" value="ECO:0007669"/>
    <property type="project" value="TreeGrafter"/>
</dbReference>
<dbReference type="InterPro" id="IPR055323">
    <property type="entry name" value="C57A10.07/YOR238W"/>
</dbReference>
<dbReference type="Proteomes" id="UP000307440">
    <property type="component" value="Unassembled WGS sequence"/>
</dbReference>
<feature type="region of interest" description="Disordered" evidence="1">
    <location>
        <begin position="254"/>
        <end position="275"/>
    </location>
</feature>
<accession>A0A5C3L0F3</accession>
<evidence type="ECO:0000313" key="3">
    <source>
        <dbReference type="Proteomes" id="UP000307440"/>
    </source>
</evidence>
<sequence length="336" mass="38117">MLPAPAATAVPRHRGFHTLAYAHGRSLVDLLPTRTRAKTAAVLLLSTICCLSILLHLRTHVHSASTQEYLPRSQTANVLLSTIRRHRNLTNVNHLVLVPCHAIWKGVEAASRLDEENWILEPYQKGLGRVNVFLEHIIQGSSNLAISDARSLLVFSGGQTKSSSTFTESESYLRLALSAGLLEKSVLERTTTENHALDSYQNLLFSIARFHEYTGVYPKHITVVGYQFKQARFTDLHRRALRWPTDNFRYIGIDPDEDEQASRSSKDGELQNGYMPYSEDPYGCHSFLLIKRRRRNPFSRYHSYYTSAQELASLLDWCPDSGELDDSIFPGPLPWH</sequence>
<dbReference type="OrthoDB" id="4347at2759"/>
<name>A0A5C3L0F3_COPMA</name>
<proteinExistence type="predicted"/>
<keyword evidence="3" id="KW-1185">Reference proteome</keyword>
<gene>
    <name evidence="2" type="ORF">FA15DRAFT_736969</name>
</gene>
<evidence type="ECO:0008006" key="4">
    <source>
        <dbReference type="Google" id="ProtNLM"/>
    </source>
</evidence>
<dbReference type="PANTHER" id="PTHR28110">
    <property type="entry name" value="TRANSMEMBRANE PROTEIN"/>
    <property type="match status" value="1"/>
</dbReference>
<dbReference type="AlphaFoldDB" id="A0A5C3L0F3"/>
<organism evidence="2 3">
    <name type="scientific">Coprinopsis marcescibilis</name>
    <name type="common">Agaric fungus</name>
    <name type="synonym">Psathyrella marcescibilis</name>
    <dbReference type="NCBI Taxonomy" id="230819"/>
    <lineage>
        <taxon>Eukaryota</taxon>
        <taxon>Fungi</taxon>
        <taxon>Dikarya</taxon>
        <taxon>Basidiomycota</taxon>
        <taxon>Agaricomycotina</taxon>
        <taxon>Agaricomycetes</taxon>
        <taxon>Agaricomycetidae</taxon>
        <taxon>Agaricales</taxon>
        <taxon>Agaricineae</taxon>
        <taxon>Psathyrellaceae</taxon>
        <taxon>Coprinopsis</taxon>
    </lineage>
</organism>